<name>A0ABW5H9E0_9PSEU</name>
<dbReference type="SUPFAM" id="SSF48498">
    <property type="entry name" value="Tetracyclin repressor-like, C-terminal domain"/>
    <property type="match status" value="1"/>
</dbReference>
<keyword evidence="3 5" id="KW-0238">DNA-binding</keyword>
<dbReference type="Pfam" id="PF00440">
    <property type="entry name" value="TetR_N"/>
    <property type="match status" value="1"/>
</dbReference>
<evidence type="ECO:0000313" key="7">
    <source>
        <dbReference type="EMBL" id="MFD2469352.1"/>
    </source>
</evidence>
<evidence type="ECO:0000259" key="6">
    <source>
        <dbReference type="PROSITE" id="PS50977"/>
    </source>
</evidence>
<dbReference type="PANTHER" id="PTHR30055:SF175">
    <property type="entry name" value="HTH-TYPE TRANSCRIPTIONAL REPRESSOR KSTR2"/>
    <property type="match status" value="1"/>
</dbReference>
<feature type="DNA-binding region" description="H-T-H motif" evidence="5">
    <location>
        <begin position="17"/>
        <end position="36"/>
    </location>
</feature>
<keyword evidence="1" id="KW-0678">Repressor</keyword>
<sequence>MTSAVRLFAENGYHATGIEMISHDTGIGRGALYHHIGSKETLLFEICHTRLSDLLTQSGRIVAAEAAHQERFRQLMRSTMRNLAEHALEWTVAFQEFKALTGQRRAVIQDARDRYEAMVAGILRDGAGAGEFRELDPLVVKGILGHFNYSYAWIRPDGERTPEEIADLFTDTVLNGVLREPR</sequence>
<dbReference type="PROSITE" id="PS50977">
    <property type="entry name" value="HTH_TETR_2"/>
    <property type="match status" value="1"/>
</dbReference>
<dbReference type="RefSeq" id="WP_378305663.1">
    <property type="nucleotide sequence ID" value="NZ_JBHUKS010000012.1"/>
</dbReference>
<dbReference type="EMBL" id="JBHUKS010000012">
    <property type="protein sequence ID" value="MFD2469352.1"/>
    <property type="molecule type" value="Genomic_DNA"/>
</dbReference>
<reference evidence="8" key="1">
    <citation type="journal article" date="2019" name="Int. J. Syst. Evol. Microbiol.">
        <title>The Global Catalogue of Microorganisms (GCM) 10K type strain sequencing project: providing services to taxonomists for standard genome sequencing and annotation.</title>
        <authorList>
            <consortium name="The Broad Institute Genomics Platform"/>
            <consortium name="The Broad Institute Genome Sequencing Center for Infectious Disease"/>
            <person name="Wu L."/>
            <person name="Ma J."/>
        </authorList>
    </citation>
    <scope>NUCLEOTIDE SEQUENCE [LARGE SCALE GENOMIC DNA]</scope>
    <source>
        <strain evidence="8">CGMCC 4.7641</strain>
    </source>
</reference>
<dbReference type="Gene3D" id="1.10.357.10">
    <property type="entry name" value="Tetracycline Repressor, domain 2"/>
    <property type="match status" value="1"/>
</dbReference>
<dbReference type="Gene3D" id="1.10.10.60">
    <property type="entry name" value="Homeodomain-like"/>
    <property type="match status" value="1"/>
</dbReference>
<dbReference type="InterPro" id="IPR009057">
    <property type="entry name" value="Homeodomain-like_sf"/>
</dbReference>
<proteinExistence type="predicted"/>
<evidence type="ECO:0000256" key="3">
    <source>
        <dbReference type="ARBA" id="ARBA00023125"/>
    </source>
</evidence>
<gene>
    <name evidence="7" type="ORF">ACFSVL_18355</name>
</gene>
<evidence type="ECO:0000256" key="4">
    <source>
        <dbReference type="ARBA" id="ARBA00023163"/>
    </source>
</evidence>
<feature type="domain" description="HTH tetR-type" evidence="6">
    <location>
        <begin position="1"/>
        <end position="54"/>
    </location>
</feature>
<dbReference type="InterPro" id="IPR001647">
    <property type="entry name" value="HTH_TetR"/>
</dbReference>
<dbReference type="Proteomes" id="UP001597483">
    <property type="component" value="Unassembled WGS sequence"/>
</dbReference>
<dbReference type="InterPro" id="IPR041490">
    <property type="entry name" value="KstR2_TetR_C"/>
</dbReference>
<protein>
    <submittedName>
        <fullName evidence="7">TetR/AcrR family transcriptional regulator</fullName>
    </submittedName>
</protein>
<evidence type="ECO:0000256" key="5">
    <source>
        <dbReference type="PROSITE-ProRule" id="PRU00335"/>
    </source>
</evidence>
<evidence type="ECO:0000313" key="8">
    <source>
        <dbReference type="Proteomes" id="UP001597483"/>
    </source>
</evidence>
<accession>A0ABW5H9E0</accession>
<evidence type="ECO:0000256" key="1">
    <source>
        <dbReference type="ARBA" id="ARBA00022491"/>
    </source>
</evidence>
<dbReference type="PANTHER" id="PTHR30055">
    <property type="entry name" value="HTH-TYPE TRANSCRIPTIONAL REGULATOR RUTR"/>
    <property type="match status" value="1"/>
</dbReference>
<organism evidence="7 8">
    <name type="scientific">Amycolatopsis silviterrae</name>
    <dbReference type="NCBI Taxonomy" id="1656914"/>
    <lineage>
        <taxon>Bacteria</taxon>
        <taxon>Bacillati</taxon>
        <taxon>Actinomycetota</taxon>
        <taxon>Actinomycetes</taxon>
        <taxon>Pseudonocardiales</taxon>
        <taxon>Pseudonocardiaceae</taxon>
        <taxon>Amycolatopsis</taxon>
    </lineage>
</organism>
<dbReference type="SUPFAM" id="SSF46689">
    <property type="entry name" value="Homeodomain-like"/>
    <property type="match status" value="1"/>
</dbReference>
<keyword evidence="4" id="KW-0804">Transcription</keyword>
<keyword evidence="2" id="KW-0805">Transcription regulation</keyword>
<evidence type="ECO:0000256" key="2">
    <source>
        <dbReference type="ARBA" id="ARBA00023015"/>
    </source>
</evidence>
<keyword evidence="8" id="KW-1185">Reference proteome</keyword>
<comment type="caution">
    <text evidence="7">The sequence shown here is derived from an EMBL/GenBank/DDBJ whole genome shotgun (WGS) entry which is preliminary data.</text>
</comment>
<dbReference type="InterPro" id="IPR050109">
    <property type="entry name" value="HTH-type_TetR-like_transc_reg"/>
</dbReference>
<dbReference type="InterPro" id="IPR036271">
    <property type="entry name" value="Tet_transcr_reg_TetR-rel_C_sf"/>
</dbReference>
<dbReference type="Pfam" id="PF17932">
    <property type="entry name" value="TetR_C_24"/>
    <property type="match status" value="1"/>
</dbReference>